<dbReference type="InterPro" id="IPR018060">
    <property type="entry name" value="HTH_AraC"/>
</dbReference>
<dbReference type="InterPro" id="IPR050204">
    <property type="entry name" value="AraC_XylS_family_regulators"/>
</dbReference>
<evidence type="ECO:0000313" key="5">
    <source>
        <dbReference type="EMBL" id="SEK42657.1"/>
    </source>
</evidence>
<gene>
    <name evidence="5" type="ORF">SAMN04488505_101177</name>
</gene>
<dbReference type="PANTHER" id="PTHR46796:SF13">
    <property type="entry name" value="HTH-TYPE TRANSCRIPTIONAL ACTIVATOR RHAS"/>
    <property type="match status" value="1"/>
</dbReference>
<dbReference type="InterPro" id="IPR046532">
    <property type="entry name" value="DUF6597"/>
</dbReference>
<dbReference type="Proteomes" id="UP000198984">
    <property type="component" value="Unassembled WGS sequence"/>
</dbReference>
<dbReference type="Gene3D" id="1.10.10.60">
    <property type="entry name" value="Homeodomain-like"/>
    <property type="match status" value="1"/>
</dbReference>
<organism evidence="5 6">
    <name type="scientific">Chitinophaga rupis</name>
    <dbReference type="NCBI Taxonomy" id="573321"/>
    <lineage>
        <taxon>Bacteria</taxon>
        <taxon>Pseudomonadati</taxon>
        <taxon>Bacteroidota</taxon>
        <taxon>Chitinophagia</taxon>
        <taxon>Chitinophagales</taxon>
        <taxon>Chitinophagaceae</taxon>
        <taxon>Chitinophaga</taxon>
    </lineage>
</organism>
<dbReference type="PANTHER" id="PTHR46796">
    <property type="entry name" value="HTH-TYPE TRANSCRIPTIONAL ACTIVATOR RHAS-RELATED"/>
    <property type="match status" value="1"/>
</dbReference>
<evidence type="ECO:0000259" key="4">
    <source>
        <dbReference type="PROSITE" id="PS01124"/>
    </source>
</evidence>
<name>A0A1H7GYS6_9BACT</name>
<dbReference type="Pfam" id="PF12833">
    <property type="entry name" value="HTH_18"/>
    <property type="match status" value="1"/>
</dbReference>
<dbReference type="PROSITE" id="PS01124">
    <property type="entry name" value="HTH_ARAC_FAMILY_2"/>
    <property type="match status" value="1"/>
</dbReference>
<dbReference type="Pfam" id="PF20240">
    <property type="entry name" value="DUF6597"/>
    <property type="match status" value="1"/>
</dbReference>
<proteinExistence type="predicted"/>
<evidence type="ECO:0000256" key="2">
    <source>
        <dbReference type="ARBA" id="ARBA00023125"/>
    </source>
</evidence>
<dbReference type="InterPro" id="IPR009057">
    <property type="entry name" value="Homeodomain-like_sf"/>
</dbReference>
<evidence type="ECO:0000256" key="1">
    <source>
        <dbReference type="ARBA" id="ARBA00023015"/>
    </source>
</evidence>
<reference evidence="5 6" key="1">
    <citation type="submission" date="2016-10" db="EMBL/GenBank/DDBJ databases">
        <authorList>
            <person name="de Groot N.N."/>
        </authorList>
    </citation>
    <scope>NUCLEOTIDE SEQUENCE [LARGE SCALE GENOMIC DNA]</scope>
    <source>
        <strain evidence="5 6">DSM 21039</strain>
    </source>
</reference>
<evidence type="ECO:0000313" key="6">
    <source>
        <dbReference type="Proteomes" id="UP000198984"/>
    </source>
</evidence>
<keyword evidence="1" id="KW-0805">Transcription regulation</keyword>
<keyword evidence="2" id="KW-0238">DNA-binding</keyword>
<dbReference type="OrthoDB" id="655946at2"/>
<dbReference type="SUPFAM" id="SSF46689">
    <property type="entry name" value="Homeodomain-like"/>
    <property type="match status" value="1"/>
</dbReference>
<protein>
    <submittedName>
        <fullName evidence="5">Transcriptional regulator, AraC family</fullName>
    </submittedName>
</protein>
<dbReference type="EMBL" id="FOBB01000001">
    <property type="protein sequence ID" value="SEK42657.1"/>
    <property type="molecule type" value="Genomic_DNA"/>
</dbReference>
<dbReference type="AlphaFoldDB" id="A0A1H7GYS6"/>
<dbReference type="RefSeq" id="WP_089906273.1">
    <property type="nucleotide sequence ID" value="NZ_FOBB01000001.1"/>
</dbReference>
<evidence type="ECO:0000256" key="3">
    <source>
        <dbReference type="ARBA" id="ARBA00023163"/>
    </source>
</evidence>
<accession>A0A1H7GYS6</accession>
<dbReference type="STRING" id="573321.SAMN04488505_101177"/>
<keyword evidence="6" id="KW-1185">Reference proteome</keyword>
<keyword evidence="3" id="KW-0804">Transcription</keyword>
<dbReference type="GO" id="GO:0043565">
    <property type="term" value="F:sequence-specific DNA binding"/>
    <property type="evidence" value="ECO:0007669"/>
    <property type="project" value="InterPro"/>
</dbReference>
<dbReference type="GO" id="GO:0003700">
    <property type="term" value="F:DNA-binding transcription factor activity"/>
    <property type="evidence" value="ECO:0007669"/>
    <property type="project" value="InterPro"/>
</dbReference>
<feature type="domain" description="HTH araC/xylS-type" evidence="4">
    <location>
        <begin position="156"/>
        <end position="256"/>
    </location>
</feature>
<dbReference type="SMART" id="SM00342">
    <property type="entry name" value="HTH_ARAC"/>
    <property type="match status" value="1"/>
</dbReference>
<sequence>MIFKRIAPANGLNKIIDCYWIVENEDTTPRVQKIIPDGFCEIIFHYKDPYRICLNGSWALQTKSLLAGQLRQYFFLENTGASGMVGIKLQPTALTHLFQLDMHLLTGQVTDLPAALGNRLAVLELTLRSTTSHEKMISILDDHFTTLVANIAYTPSLVDDAIALIFAQKGMITVAEITTQLHISERQLERLFATYIGLSPKFYARMIRFSTIFQLIQQENPGWIALACEAGFYDQSHFIRNFKAFTGEDPSQYGFEEKNLANFFLKKQ</sequence>